<accession>A0A7W5ZLM1</accession>
<keyword evidence="5" id="KW-0732">Signal</keyword>
<dbReference type="Pfam" id="PF00128">
    <property type="entry name" value="Alpha-amylase"/>
    <property type="match status" value="1"/>
</dbReference>
<dbReference type="SUPFAM" id="SSF81296">
    <property type="entry name" value="E set domains"/>
    <property type="match status" value="1"/>
</dbReference>
<organism evidence="7 8">
    <name type="scientific">Runella defluvii</name>
    <dbReference type="NCBI Taxonomy" id="370973"/>
    <lineage>
        <taxon>Bacteria</taxon>
        <taxon>Pseudomonadati</taxon>
        <taxon>Bacteroidota</taxon>
        <taxon>Cytophagia</taxon>
        <taxon>Cytophagales</taxon>
        <taxon>Spirosomataceae</taxon>
        <taxon>Runella</taxon>
    </lineage>
</organism>
<dbReference type="InterPro" id="IPR006047">
    <property type="entry name" value="GH13_cat_dom"/>
</dbReference>
<feature type="chain" id="PRO_5031490945" evidence="5">
    <location>
        <begin position="26"/>
        <end position="624"/>
    </location>
</feature>
<evidence type="ECO:0000256" key="2">
    <source>
        <dbReference type="ARBA" id="ARBA00022801"/>
    </source>
</evidence>
<dbReference type="InterPro" id="IPR015171">
    <property type="entry name" value="Cyc-maltodext_N"/>
</dbReference>
<dbReference type="PANTHER" id="PTHR10357">
    <property type="entry name" value="ALPHA-AMYLASE FAMILY MEMBER"/>
    <property type="match status" value="1"/>
</dbReference>
<dbReference type="InterPro" id="IPR013780">
    <property type="entry name" value="Glyco_hydro_b"/>
</dbReference>
<evidence type="ECO:0000256" key="4">
    <source>
        <dbReference type="RuleBase" id="RU003615"/>
    </source>
</evidence>
<dbReference type="Proteomes" id="UP000541352">
    <property type="component" value="Unassembled WGS sequence"/>
</dbReference>
<dbReference type="InterPro" id="IPR014756">
    <property type="entry name" value="Ig_E-set"/>
</dbReference>
<evidence type="ECO:0000259" key="6">
    <source>
        <dbReference type="SMART" id="SM00642"/>
    </source>
</evidence>
<dbReference type="SUPFAM" id="SSF51445">
    <property type="entry name" value="(Trans)glycosidases"/>
    <property type="match status" value="1"/>
</dbReference>
<name>A0A7W5ZLM1_9BACT</name>
<evidence type="ECO:0000313" key="8">
    <source>
        <dbReference type="Proteomes" id="UP000541352"/>
    </source>
</evidence>
<dbReference type="Gene3D" id="2.60.40.10">
    <property type="entry name" value="Immunoglobulins"/>
    <property type="match status" value="1"/>
</dbReference>
<protein>
    <submittedName>
        <fullName evidence="7">Glycosidase</fullName>
    </submittedName>
</protein>
<dbReference type="Pfam" id="PF10438">
    <property type="entry name" value="Cyc-maltodext_C"/>
    <property type="match status" value="1"/>
</dbReference>
<gene>
    <name evidence="7" type="ORF">FHS57_003474</name>
</gene>
<dbReference type="GO" id="GO:0004556">
    <property type="term" value="F:alpha-amylase activity"/>
    <property type="evidence" value="ECO:0007669"/>
    <property type="project" value="InterPro"/>
</dbReference>
<dbReference type="GO" id="GO:0043169">
    <property type="term" value="F:cation binding"/>
    <property type="evidence" value="ECO:0007669"/>
    <property type="project" value="InterPro"/>
</dbReference>
<keyword evidence="3 7" id="KW-0326">Glycosidase</keyword>
<dbReference type="InterPro" id="IPR013783">
    <property type="entry name" value="Ig-like_fold"/>
</dbReference>
<feature type="domain" description="Glycosyl hydrolase family 13 catalytic" evidence="6">
    <location>
        <begin position="130"/>
        <end position="536"/>
    </location>
</feature>
<dbReference type="CDD" id="cd11340">
    <property type="entry name" value="AmyAc_bac_CMD_like_3"/>
    <property type="match status" value="1"/>
</dbReference>
<dbReference type="PANTHER" id="PTHR10357:SF210">
    <property type="entry name" value="MALTODEXTRIN GLUCOSIDASE"/>
    <property type="match status" value="1"/>
</dbReference>
<evidence type="ECO:0000256" key="5">
    <source>
        <dbReference type="SAM" id="SignalP"/>
    </source>
</evidence>
<proteinExistence type="inferred from homology"/>
<evidence type="ECO:0000256" key="1">
    <source>
        <dbReference type="ARBA" id="ARBA00008061"/>
    </source>
</evidence>
<dbReference type="InterPro" id="IPR017853">
    <property type="entry name" value="GH"/>
</dbReference>
<dbReference type="InterPro" id="IPR019492">
    <property type="entry name" value="Cyclo-malto-dextrinase_C"/>
</dbReference>
<feature type="signal peptide" evidence="5">
    <location>
        <begin position="1"/>
        <end position="25"/>
    </location>
</feature>
<dbReference type="AlphaFoldDB" id="A0A7W5ZLM1"/>
<sequence>MMNVVKSFFLALCVGGLGLSSIAQNPDIQHLHPTNWWIGMKNPNVQLLVHGKNISTAKVSLAYPGVQIKKTQKLENPNYLLIDLVIAKTTQPGVVKLVFSNGKFKNTQPFPLAARKHKPNNITTADFIYLLMPDRFANGDESNDKFSNMLDTQADKNVPYLRHGGDFQGIISHLDYLQEFGVTTLWNTPVIENNTGLKKELHGNMQAAYHGYHFSDHYKIDRRFGGNEGYKKLSAALHQRGMKLVQDAVYNHVSEDHWMFLDPPTKDWFNMWPTYTATSHKEQVMLDPNGTEADRRLLIDGWFMPFLPDVNARNPHFATYMIQHALWSTEEFGVDGWRIDTYKYNDMEFMNRCNKALLDEYPDMLIFGETFVTNPAFMNYFVQNNVNYPFQCNLPGSCDFPSYSAIGDALTQPWSWDGGVNRLYSTLAQDYFYKNPSKMVTFLDNHDTDRFLSVIGEDFAKYKMGITWLLTTRGIPHLYYGTEVLMKNTKNPTDAEVRQDFVGGWKGDKQNKFTAAGRSAKENEAFDLVKKLANYRKNTPSLYNGKFTQYLPQNGVYVYFRHDTAKTIMVIMNSNSAETTLETARFAERTKGLTGAMNVLTEEKINSLGSLKIPAMTTWVLELK</sequence>
<dbReference type="PRINTS" id="PR00110">
    <property type="entry name" value="ALPHAAMYLASE"/>
</dbReference>
<keyword evidence="2" id="KW-0378">Hydrolase</keyword>
<dbReference type="Gene3D" id="3.20.20.80">
    <property type="entry name" value="Glycosidases"/>
    <property type="match status" value="1"/>
</dbReference>
<dbReference type="Pfam" id="PF09087">
    <property type="entry name" value="Cyc-maltodext_N"/>
    <property type="match status" value="1"/>
</dbReference>
<dbReference type="EMBL" id="JACIBY010000007">
    <property type="protein sequence ID" value="MBB3839465.1"/>
    <property type="molecule type" value="Genomic_DNA"/>
</dbReference>
<dbReference type="Gene3D" id="2.60.40.1180">
    <property type="entry name" value="Golgi alpha-mannosidase II"/>
    <property type="match status" value="1"/>
</dbReference>
<dbReference type="InterPro" id="IPR006046">
    <property type="entry name" value="Alpha_amylase"/>
</dbReference>
<evidence type="ECO:0000313" key="7">
    <source>
        <dbReference type="EMBL" id="MBB3839465.1"/>
    </source>
</evidence>
<reference evidence="7 8" key="1">
    <citation type="submission" date="2020-08" db="EMBL/GenBank/DDBJ databases">
        <title>Genomic Encyclopedia of Type Strains, Phase IV (KMG-IV): sequencing the most valuable type-strain genomes for metagenomic binning, comparative biology and taxonomic classification.</title>
        <authorList>
            <person name="Goeker M."/>
        </authorList>
    </citation>
    <scope>NUCLEOTIDE SEQUENCE [LARGE SCALE GENOMIC DNA]</scope>
    <source>
        <strain evidence="7 8">DSM 17976</strain>
    </source>
</reference>
<evidence type="ECO:0000256" key="3">
    <source>
        <dbReference type="ARBA" id="ARBA00023295"/>
    </source>
</evidence>
<comment type="caution">
    <text evidence="7">The sequence shown here is derived from an EMBL/GenBank/DDBJ whole genome shotgun (WGS) entry which is preliminary data.</text>
</comment>
<keyword evidence="8" id="KW-1185">Reference proteome</keyword>
<comment type="similarity">
    <text evidence="1 4">Belongs to the glycosyl hydrolase 13 family.</text>
</comment>
<dbReference type="SUPFAM" id="SSF51011">
    <property type="entry name" value="Glycosyl hydrolase domain"/>
    <property type="match status" value="1"/>
</dbReference>
<dbReference type="GO" id="GO:0005975">
    <property type="term" value="P:carbohydrate metabolic process"/>
    <property type="evidence" value="ECO:0007669"/>
    <property type="project" value="InterPro"/>
</dbReference>
<dbReference type="RefSeq" id="WP_183975790.1">
    <property type="nucleotide sequence ID" value="NZ_JACIBY010000007.1"/>
</dbReference>
<dbReference type="SMART" id="SM00642">
    <property type="entry name" value="Aamy"/>
    <property type="match status" value="1"/>
</dbReference>